<organism evidence="1 2">
    <name type="scientific">Hypholoma sublateritium (strain FD-334 SS-4)</name>
    <dbReference type="NCBI Taxonomy" id="945553"/>
    <lineage>
        <taxon>Eukaryota</taxon>
        <taxon>Fungi</taxon>
        <taxon>Dikarya</taxon>
        <taxon>Basidiomycota</taxon>
        <taxon>Agaricomycotina</taxon>
        <taxon>Agaricomycetes</taxon>
        <taxon>Agaricomycetidae</taxon>
        <taxon>Agaricales</taxon>
        <taxon>Agaricineae</taxon>
        <taxon>Strophariaceae</taxon>
        <taxon>Hypholoma</taxon>
    </lineage>
</organism>
<evidence type="ECO:0000313" key="2">
    <source>
        <dbReference type="Proteomes" id="UP000054270"/>
    </source>
</evidence>
<keyword evidence="2" id="KW-1185">Reference proteome</keyword>
<name>A0A0D2PUJ4_HYPSF</name>
<dbReference type="AlphaFoldDB" id="A0A0D2PUJ4"/>
<proteinExistence type="predicted"/>
<protein>
    <submittedName>
        <fullName evidence="1">Uncharacterized protein</fullName>
    </submittedName>
</protein>
<dbReference type="Proteomes" id="UP000054270">
    <property type="component" value="Unassembled WGS sequence"/>
</dbReference>
<gene>
    <name evidence="1" type="ORF">HYPSUDRAFT_40065</name>
</gene>
<sequence>MGTRGLLGFIIASCRHAIYNRYDSYPHGLGLEIVTFILELEQKDYAEMDARLRKVSWNTQPTYADHKAWDFIRDVQMGVENLEVGDYVDFLHDGIFCEWAYFIDFQNQKLEVWSVGRIRTELTFDEIIAEGDTVLDVI</sequence>
<reference evidence="2" key="1">
    <citation type="submission" date="2014-04" db="EMBL/GenBank/DDBJ databases">
        <title>Evolutionary Origins and Diversification of the Mycorrhizal Mutualists.</title>
        <authorList>
            <consortium name="DOE Joint Genome Institute"/>
            <consortium name="Mycorrhizal Genomics Consortium"/>
            <person name="Kohler A."/>
            <person name="Kuo A."/>
            <person name="Nagy L.G."/>
            <person name="Floudas D."/>
            <person name="Copeland A."/>
            <person name="Barry K.W."/>
            <person name="Cichocki N."/>
            <person name="Veneault-Fourrey C."/>
            <person name="LaButti K."/>
            <person name="Lindquist E.A."/>
            <person name="Lipzen A."/>
            <person name="Lundell T."/>
            <person name="Morin E."/>
            <person name="Murat C."/>
            <person name="Riley R."/>
            <person name="Ohm R."/>
            <person name="Sun H."/>
            <person name="Tunlid A."/>
            <person name="Henrissat B."/>
            <person name="Grigoriev I.V."/>
            <person name="Hibbett D.S."/>
            <person name="Martin F."/>
        </authorList>
    </citation>
    <scope>NUCLEOTIDE SEQUENCE [LARGE SCALE GENOMIC DNA]</scope>
    <source>
        <strain evidence="2">FD-334 SS-4</strain>
    </source>
</reference>
<evidence type="ECO:0000313" key="1">
    <source>
        <dbReference type="EMBL" id="KJA23265.1"/>
    </source>
</evidence>
<dbReference type="OrthoDB" id="3229878at2759"/>
<accession>A0A0D2PUJ4</accession>
<dbReference type="EMBL" id="KN817544">
    <property type="protein sequence ID" value="KJA23265.1"/>
    <property type="molecule type" value="Genomic_DNA"/>
</dbReference>